<feature type="domain" description="ZAD" evidence="3">
    <location>
        <begin position="9"/>
        <end position="86"/>
    </location>
</feature>
<evidence type="ECO:0000256" key="1">
    <source>
        <dbReference type="PROSITE-ProRule" id="PRU01263"/>
    </source>
</evidence>
<feature type="compositionally biased region" description="Basic residues" evidence="2">
    <location>
        <begin position="756"/>
        <end position="776"/>
    </location>
</feature>
<keyword evidence="5" id="KW-1185">Reference proteome</keyword>
<name>A0A6L2PJ71_COPFO</name>
<dbReference type="EMBL" id="BLKM01004803">
    <property type="protein sequence ID" value="GFG32454.1"/>
    <property type="molecule type" value="Genomic_DNA"/>
</dbReference>
<dbReference type="Gene3D" id="3.40.1800.20">
    <property type="match status" value="1"/>
</dbReference>
<feature type="region of interest" description="Disordered" evidence="2">
    <location>
        <begin position="656"/>
        <end position="676"/>
    </location>
</feature>
<feature type="binding site" evidence="1">
    <location>
        <position position="14"/>
    </location>
    <ligand>
        <name>Zn(2+)</name>
        <dbReference type="ChEBI" id="CHEBI:29105"/>
    </ligand>
</feature>
<dbReference type="SUPFAM" id="SSF57716">
    <property type="entry name" value="Glucocorticoid receptor-like (DNA-binding domain)"/>
    <property type="match status" value="1"/>
</dbReference>
<evidence type="ECO:0000259" key="3">
    <source>
        <dbReference type="PROSITE" id="PS51915"/>
    </source>
</evidence>
<dbReference type="GO" id="GO:0008270">
    <property type="term" value="F:zinc ion binding"/>
    <property type="evidence" value="ECO:0007669"/>
    <property type="project" value="UniProtKB-UniRule"/>
</dbReference>
<reference evidence="5" key="1">
    <citation type="submission" date="2020-01" db="EMBL/GenBank/DDBJ databases">
        <title>Draft genome sequence of the Termite Coptotermes fromosanus.</title>
        <authorList>
            <person name="Itakura S."/>
            <person name="Yosikawa Y."/>
            <person name="Umezawa K."/>
        </authorList>
    </citation>
    <scope>NUCLEOTIDE SEQUENCE [LARGE SCALE GENOMIC DNA]</scope>
</reference>
<keyword evidence="1" id="KW-0479">Metal-binding</keyword>
<feature type="binding site" evidence="1">
    <location>
        <position position="59"/>
    </location>
    <ligand>
        <name>Zn(2+)</name>
        <dbReference type="ChEBI" id="CHEBI:29105"/>
    </ligand>
</feature>
<evidence type="ECO:0000256" key="2">
    <source>
        <dbReference type="SAM" id="MobiDB-lite"/>
    </source>
</evidence>
<feature type="region of interest" description="Disordered" evidence="2">
    <location>
        <begin position="196"/>
        <end position="215"/>
    </location>
</feature>
<dbReference type="SMART" id="SM00868">
    <property type="entry name" value="zf-AD"/>
    <property type="match status" value="1"/>
</dbReference>
<dbReference type="InParanoid" id="A0A6L2PJ71"/>
<feature type="region of interest" description="Disordered" evidence="2">
    <location>
        <begin position="736"/>
        <end position="776"/>
    </location>
</feature>
<comment type="caution">
    <text evidence="4">The sequence shown here is derived from an EMBL/GenBank/DDBJ whole genome shotgun (WGS) entry which is preliminary data.</text>
</comment>
<protein>
    <recommendedName>
        <fullName evidence="3">ZAD domain-containing protein</fullName>
    </recommendedName>
</protein>
<keyword evidence="1" id="KW-0862">Zinc</keyword>
<dbReference type="InterPro" id="IPR012934">
    <property type="entry name" value="Znf_AD"/>
</dbReference>
<feature type="binding site" evidence="1">
    <location>
        <position position="62"/>
    </location>
    <ligand>
        <name>Zn(2+)</name>
        <dbReference type="ChEBI" id="CHEBI:29105"/>
    </ligand>
</feature>
<proteinExistence type="predicted"/>
<evidence type="ECO:0000313" key="5">
    <source>
        <dbReference type="Proteomes" id="UP000502823"/>
    </source>
</evidence>
<keyword evidence="1" id="KW-0863">Zinc-finger</keyword>
<gene>
    <name evidence="4" type="ORF">Cfor_11906</name>
</gene>
<dbReference type="GO" id="GO:0005634">
    <property type="term" value="C:nucleus"/>
    <property type="evidence" value="ECO:0007669"/>
    <property type="project" value="InterPro"/>
</dbReference>
<dbReference type="AlphaFoldDB" id="A0A6L2PJ71"/>
<evidence type="ECO:0000313" key="4">
    <source>
        <dbReference type="EMBL" id="GFG32454.1"/>
    </source>
</evidence>
<feature type="compositionally biased region" description="Basic and acidic residues" evidence="2">
    <location>
        <begin position="196"/>
        <end position="206"/>
    </location>
</feature>
<accession>A0A6L2PJ71</accession>
<dbReference type="Pfam" id="PF07776">
    <property type="entry name" value="zf-AD"/>
    <property type="match status" value="1"/>
</dbReference>
<dbReference type="OrthoDB" id="8195636at2759"/>
<dbReference type="PROSITE" id="PS51915">
    <property type="entry name" value="ZAD"/>
    <property type="match status" value="1"/>
</dbReference>
<feature type="binding site" evidence="1">
    <location>
        <position position="11"/>
    </location>
    <ligand>
        <name>Zn(2+)</name>
        <dbReference type="ChEBI" id="CHEBI:29105"/>
    </ligand>
</feature>
<organism evidence="4 5">
    <name type="scientific">Coptotermes formosanus</name>
    <name type="common">Formosan subterranean termite</name>
    <dbReference type="NCBI Taxonomy" id="36987"/>
    <lineage>
        <taxon>Eukaryota</taxon>
        <taxon>Metazoa</taxon>
        <taxon>Ecdysozoa</taxon>
        <taxon>Arthropoda</taxon>
        <taxon>Hexapoda</taxon>
        <taxon>Insecta</taxon>
        <taxon>Pterygota</taxon>
        <taxon>Neoptera</taxon>
        <taxon>Polyneoptera</taxon>
        <taxon>Dictyoptera</taxon>
        <taxon>Blattodea</taxon>
        <taxon>Blattoidea</taxon>
        <taxon>Termitoidae</taxon>
        <taxon>Rhinotermitidae</taxon>
        <taxon>Coptotermes</taxon>
    </lineage>
</organism>
<sequence length="969" mass="106896">MALLFFFNETCRLCCMRSSKGCNMISLFEGNDGRTLAAKITKLTGIKIEAQDGLPPVVCMKCTQQVNRVLQFIEICQVSNKILTHLFQRYRNNLNNLPSTNTAEASISQHLPHGFSVIKTLLPVSSASDFRDRMQSSASVPRTLVSQHNAISHFSKPANVTAVNNSLNILKSVTSIVSHHDSSVSACKMAQIHTPVDDRTHEKDNQNNHCKSSDNTAVNFLPSPCSTIHQSVPSNNNDLHHHKLEDILSSSRSIPGAKENSHSNTVVQHTFETNPSKKVQEKCQAVLAQEPVFSAVVGHAAKAVRKMNLSVCPVNSTYKHSETGSVNKLDRAVSQILDGKHDCGIDLYNKENTMQQQHLNTLTHVGKPLSNTENYTQICSSENKEHNLIHDHVSVQEAGSRSVYSSECNVMHSKYTLSLPAQNGNNTVSTATVNHKDQTCCPTAVENAAFPTIKVNSSCDITALCKIPQHKSGAPRTQPPPPAVPVTESWKQSHGFHSYVPKTAGAVPNVNDKSAPLVSGLDLSCDQECSTTETRVAVEQHVPSRTPVTSTYTSEENQSLAKHSTLHLHSNFITIKSVSQGKPSPSIADIPASKSKILLNPLEVSEIVRAIGSELGVFLESDDTVGNISHGPEYSASGARVTTEYSNPQLRRNCATPNQTSGPAMLQTQRDPTSSTGKSINILLSHRDINKQPQASFTLPQQQLTQIMTSTNYICKAPKCVPNDYQRIPSRCVTPVNKHTNHRKRHPEEEYAPSPKQRKCGSKSKCMSKRRTKQTKHRYLLEDNPSLPASINAAFPDRKIPTQEELQSTAINSGQEKQLHLSEIRGLCMFKTSKISGKELQSAEVSGVEKGAEQQDASPKVLAAEINTERLNKLPSFRIRITKTNGKYRSSSPQKYSRFVCQDVQDFSAPENREAQSATSEYRPYVRISQLKPYQLAPFVVVKRLKKFFVPGVTYRLTDVGIINLLDKM</sequence>
<dbReference type="Proteomes" id="UP000502823">
    <property type="component" value="Unassembled WGS sequence"/>
</dbReference>